<protein>
    <submittedName>
        <fullName evidence="1">Uncharacterized protein</fullName>
    </submittedName>
</protein>
<sequence>MRFNRRQMRMLSRYPRATRVWGRNGVRLASSTRVVVQDNQVRIVRRDSTGK</sequence>
<organism evidence="1">
    <name type="scientific">marine sediment metagenome</name>
    <dbReference type="NCBI Taxonomy" id="412755"/>
    <lineage>
        <taxon>unclassified sequences</taxon>
        <taxon>metagenomes</taxon>
        <taxon>ecological metagenomes</taxon>
    </lineage>
</organism>
<reference evidence="1" key="1">
    <citation type="journal article" date="2015" name="Nature">
        <title>Complex archaea that bridge the gap between prokaryotes and eukaryotes.</title>
        <authorList>
            <person name="Spang A."/>
            <person name="Saw J.H."/>
            <person name="Jorgensen S.L."/>
            <person name="Zaremba-Niedzwiedzka K."/>
            <person name="Martijn J."/>
            <person name="Lind A.E."/>
            <person name="van Eijk R."/>
            <person name="Schleper C."/>
            <person name="Guy L."/>
            <person name="Ettema T.J."/>
        </authorList>
    </citation>
    <scope>NUCLEOTIDE SEQUENCE</scope>
</reference>
<name>A0A0F9QNV3_9ZZZZ</name>
<proteinExistence type="predicted"/>
<dbReference type="AlphaFoldDB" id="A0A0F9QNV3"/>
<accession>A0A0F9QNV3</accession>
<evidence type="ECO:0000313" key="1">
    <source>
        <dbReference type="EMBL" id="KKN14796.1"/>
    </source>
</evidence>
<dbReference type="EMBL" id="LAZR01003781">
    <property type="protein sequence ID" value="KKN14796.1"/>
    <property type="molecule type" value="Genomic_DNA"/>
</dbReference>
<comment type="caution">
    <text evidence="1">The sequence shown here is derived from an EMBL/GenBank/DDBJ whole genome shotgun (WGS) entry which is preliminary data.</text>
</comment>
<gene>
    <name evidence="1" type="ORF">LCGC14_0992460</name>
</gene>